<dbReference type="PANTHER" id="PTHR10350:SF6">
    <property type="entry name" value="NUCLEAR PORE COMPLEX PROTEIN NUP155"/>
    <property type="match status" value="1"/>
</dbReference>
<evidence type="ECO:0000256" key="4">
    <source>
        <dbReference type="SAM" id="MobiDB-lite"/>
    </source>
</evidence>
<evidence type="ECO:0000256" key="2">
    <source>
        <dbReference type="ARBA" id="ARBA00022448"/>
    </source>
</evidence>
<organism evidence="6 7">
    <name type="scientific">Caulochytrium protostelioides</name>
    <dbReference type="NCBI Taxonomy" id="1555241"/>
    <lineage>
        <taxon>Eukaryota</taxon>
        <taxon>Fungi</taxon>
        <taxon>Fungi incertae sedis</taxon>
        <taxon>Chytridiomycota</taxon>
        <taxon>Chytridiomycota incertae sedis</taxon>
        <taxon>Chytridiomycetes</taxon>
        <taxon>Caulochytriales</taxon>
        <taxon>Caulochytriaceae</taxon>
        <taxon>Caulochytrium</taxon>
    </lineage>
</organism>
<reference evidence="7" key="1">
    <citation type="journal article" date="2018" name="Nat. Microbiol.">
        <title>Leveraging single-cell genomics to expand the fungal tree of life.</title>
        <authorList>
            <person name="Ahrendt S.R."/>
            <person name="Quandt C.A."/>
            <person name="Ciobanu D."/>
            <person name="Clum A."/>
            <person name="Salamov A."/>
            <person name="Andreopoulos B."/>
            <person name="Cheng J.F."/>
            <person name="Woyke T."/>
            <person name="Pelin A."/>
            <person name="Henrissat B."/>
            <person name="Reynolds N.K."/>
            <person name="Benny G.L."/>
            <person name="Smith M.E."/>
            <person name="James T.Y."/>
            <person name="Grigoriev I.V."/>
        </authorList>
    </citation>
    <scope>NUCLEOTIDE SEQUENCE [LARGE SCALE GENOMIC DNA]</scope>
    <source>
        <strain evidence="7">ATCC 52028</strain>
    </source>
</reference>
<dbReference type="STRING" id="1555241.A0A4P9X8M6"/>
<feature type="non-terminal residue" evidence="6">
    <location>
        <position position="231"/>
    </location>
</feature>
<dbReference type="OrthoDB" id="338970at2759"/>
<dbReference type="PANTHER" id="PTHR10350">
    <property type="entry name" value="NUCLEAR PORE COMPLEX PROTEIN NUP155"/>
    <property type="match status" value="1"/>
</dbReference>
<protein>
    <recommendedName>
        <fullName evidence="5">Nucleoporin Nup133/Nup155-like N-terminal domain-containing protein</fullName>
    </recommendedName>
</protein>
<dbReference type="GO" id="GO:0017056">
    <property type="term" value="F:structural constituent of nuclear pore"/>
    <property type="evidence" value="ECO:0007669"/>
    <property type="project" value="InterPro"/>
</dbReference>
<feature type="domain" description="Nucleoporin Nup133/Nup155-like N-terminal" evidence="5">
    <location>
        <begin position="24"/>
        <end position="231"/>
    </location>
</feature>
<dbReference type="Proteomes" id="UP000274922">
    <property type="component" value="Unassembled WGS sequence"/>
</dbReference>
<evidence type="ECO:0000313" key="7">
    <source>
        <dbReference type="Proteomes" id="UP000274922"/>
    </source>
</evidence>
<dbReference type="Pfam" id="PF08801">
    <property type="entry name" value="Nucleoporin_N"/>
    <property type="match status" value="1"/>
</dbReference>
<dbReference type="GO" id="GO:0006606">
    <property type="term" value="P:protein import into nucleus"/>
    <property type="evidence" value="ECO:0007669"/>
    <property type="project" value="TreeGrafter"/>
</dbReference>
<dbReference type="GO" id="GO:0044611">
    <property type="term" value="C:nuclear pore inner ring"/>
    <property type="evidence" value="ECO:0007669"/>
    <property type="project" value="TreeGrafter"/>
</dbReference>
<dbReference type="GO" id="GO:0000972">
    <property type="term" value="P:transcription-dependent tethering of RNA polymerase II gene DNA at nuclear periphery"/>
    <property type="evidence" value="ECO:0007669"/>
    <property type="project" value="TreeGrafter"/>
</dbReference>
<dbReference type="AlphaFoldDB" id="A0A4P9X8M6"/>
<name>A0A4P9X8M6_9FUNG</name>
<keyword evidence="7" id="KW-1185">Reference proteome</keyword>
<evidence type="ECO:0000256" key="3">
    <source>
        <dbReference type="ARBA" id="ARBA00023242"/>
    </source>
</evidence>
<feature type="region of interest" description="Disordered" evidence="4">
    <location>
        <begin position="1"/>
        <end position="20"/>
    </location>
</feature>
<dbReference type="EMBL" id="ML014166">
    <property type="protein sequence ID" value="RKP01615.1"/>
    <property type="molecule type" value="Genomic_DNA"/>
</dbReference>
<evidence type="ECO:0000259" key="5">
    <source>
        <dbReference type="Pfam" id="PF08801"/>
    </source>
</evidence>
<dbReference type="GO" id="GO:0036228">
    <property type="term" value="P:protein localization to nuclear inner membrane"/>
    <property type="evidence" value="ECO:0007669"/>
    <property type="project" value="TreeGrafter"/>
</dbReference>
<evidence type="ECO:0000256" key="1">
    <source>
        <dbReference type="ARBA" id="ARBA00004123"/>
    </source>
</evidence>
<sequence length="231" mass="25255">MHDADGSPYGARYAGDDATQTVERESTIPLPDVLYDQYLMLECRCFMGLFPEINRAWVTIDNRLFLWDYTASQGKPSASAAAAGAADDNLVTYDGQKQIIISVALVKPVAGVFLPQIEFLLVVTTPIEIILLGVTFEGPERRELAIIETGLAQSSDQILMGAIVSTAEGRVFMCGNNGHLFELEYRASAGLFSSRMNRINRTASSLAYFLPSFLHFGPDDGALSLAIDPHR</sequence>
<proteinExistence type="predicted"/>
<dbReference type="GO" id="GO:0006405">
    <property type="term" value="P:RNA export from nucleus"/>
    <property type="evidence" value="ECO:0007669"/>
    <property type="project" value="TreeGrafter"/>
</dbReference>
<dbReference type="InterPro" id="IPR004870">
    <property type="entry name" value="Nucleoporin_Nup155"/>
</dbReference>
<accession>A0A4P9X8M6</accession>
<evidence type="ECO:0000313" key="6">
    <source>
        <dbReference type="EMBL" id="RKP01615.1"/>
    </source>
</evidence>
<keyword evidence="2" id="KW-0813">Transport</keyword>
<keyword evidence="3" id="KW-0539">Nucleus</keyword>
<comment type="subcellular location">
    <subcellularLocation>
        <location evidence="1">Nucleus</location>
    </subcellularLocation>
</comment>
<gene>
    <name evidence="6" type="ORF">CXG81DRAFT_11769</name>
</gene>
<dbReference type="InterPro" id="IPR014908">
    <property type="entry name" value="Nucleoporin_Nup133/Nup155_N"/>
</dbReference>